<proteinExistence type="inferred from homology"/>
<evidence type="ECO:0000256" key="2">
    <source>
        <dbReference type="ARBA" id="ARBA00022679"/>
    </source>
</evidence>
<dbReference type="Proteomes" id="UP001597438">
    <property type="component" value="Unassembled WGS sequence"/>
</dbReference>
<dbReference type="EC" id="2.1.1.297" evidence="5"/>
<dbReference type="PANTHER" id="PTHR18895:SF74">
    <property type="entry name" value="MTRF1L RELEASE FACTOR GLUTAMINE METHYLTRANSFERASE"/>
    <property type="match status" value="1"/>
</dbReference>
<gene>
    <name evidence="5 8" type="primary">prmC</name>
    <name evidence="8" type="ORF">ACFSYS_10635</name>
</gene>
<protein>
    <recommendedName>
        <fullName evidence="5">Release factor glutamine methyltransferase</fullName>
        <shortName evidence="5">RF MTase</shortName>
        <ecNumber evidence="5">2.1.1.297</ecNumber>
    </recommendedName>
    <alternativeName>
        <fullName evidence="5">N5-glutamine methyltransferase PrmC</fullName>
    </alternativeName>
    <alternativeName>
        <fullName evidence="5">Protein-(glutamine-N5) MTase PrmC</fullName>
    </alternativeName>
    <alternativeName>
        <fullName evidence="5">Protein-glutamine N-methyltransferase PrmC</fullName>
    </alternativeName>
</protein>
<evidence type="ECO:0000259" key="6">
    <source>
        <dbReference type="Pfam" id="PF05175"/>
    </source>
</evidence>
<evidence type="ECO:0000259" key="7">
    <source>
        <dbReference type="Pfam" id="PF17827"/>
    </source>
</evidence>
<feature type="domain" description="Release factor glutamine methyltransferase N-terminal" evidence="7">
    <location>
        <begin position="36"/>
        <end position="83"/>
    </location>
</feature>
<feature type="domain" description="Methyltransferase small" evidence="6">
    <location>
        <begin position="113"/>
        <end position="206"/>
    </location>
</feature>
<keyword evidence="2 5" id="KW-0808">Transferase</keyword>
<dbReference type="InterPro" id="IPR019874">
    <property type="entry name" value="RF_methyltr_PrmC"/>
</dbReference>
<dbReference type="EMBL" id="JBHUOJ010000022">
    <property type="protein sequence ID" value="MFD2833746.1"/>
    <property type="molecule type" value="Genomic_DNA"/>
</dbReference>
<reference evidence="9" key="1">
    <citation type="journal article" date="2019" name="Int. J. Syst. Evol. Microbiol.">
        <title>The Global Catalogue of Microorganisms (GCM) 10K type strain sequencing project: providing services to taxonomists for standard genome sequencing and annotation.</title>
        <authorList>
            <consortium name="The Broad Institute Genomics Platform"/>
            <consortium name="The Broad Institute Genome Sequencing Center for Infectious Disease"/>
            <person name="Wu L."/>
            <person name="Ma J."/>
        </authorList>
    </citation>
    <scope>NUCLEOTIDE SEQUENCE [LARGE SCALE GENOMIC DNA]</scope>
    <source>
        <strain evidence="9">KCTC 52925</strain>
    </source>
</reference>
<organism evidence="8 9">
    <name type="scientific">Christiangramia antarctica</name>
    <dbReference type="NCBI Taxonomy" id="2058158"/>
    <lineage>
        <taxon>Bacteria</taxon>
        <taxon>Pseudomonadati</taxon>
        <taxon>Bacteroidota</taxon>
        <taxon>Flavobacteriia</taxon>
        <taxon>Flavobacteriales</taxon>
        <taxon>Flavobacteriaceae</taxon>
        <taxon>Christiangramia</taxon>
    </lineage>
</organism>
<comment type="catalytic activity">
    <reaction evidence="4 5">
        <text>L-glutaminyl-[peptide chain release factor] + S-adenosyl-L-methionine = N(5)-methyl-L-glutaminyl-[peptide chain release factor] + S-adenosyl-L-homocysteine + H(+)</text>
        <dbReference type="Rhea" id="RHEA:42896"/>
        <dbReference type="Rhea" id="RHEA-COMP:10271"/>
        <dbReference type="Rhea" id="RHEA-COMP:10272"/>
        <dbReference type="ChEBI" id="CHEBI:15378"/>
        <dbReference type="ChEBI" id="CHEBI:30011"/>
        <dbReference type="ChEBI" id="CHEBI:57856"/>
        <dbReference type="ChEBI" id="CHEBI:59789"/>
        <dbReference type="ChEBI" id="CHEBI:61891"/>
        <dbReference type="EC" id="2.1.1.297"/>
    </reaction>
</comment>
<accession>A0ABW5X428</accession>
<comment type="caution">
    <text evidence="8">The sequence shown here is derived from an EMBL/GenBank/DDBJ whole genome shotgun (WGS) entry which is preliminary data.</text>
</comment>
<dbReference type="RefSeq" id="WP_251742834.1">
    <property type="nucleotide sequence ID" value="NZ_JBHUOJ010000022.1"/>
</dbReference>
<feature type="binding site" evidence="5">
    <location>
        <begin position="195"/>
        <end position="198"/>
    </location>
    <ligand>
        <name>substrate</name>
    </ligand>
</feature>
<dbReference type="PROSITE" id="PS00092">
    <property type="entry name" value="N6_MTASE"/>
    <property type="match status" value="1"/>
</dbReference>
<dbReference type="Pfam" id="PF05175">
    <property type="entry name" value="MTS"/>
    <property type="match status" value="1"/>
</dbReference>
<dbReference type="InterPro" id="IPR029063">
    <property type="entry name" value="SAM-dependent_MTases_sf"/>
</dbReference>
<evidence type="ECO:0000256" key="1">
    <source>
        <dbReference type="ARBA" id="ARBA00022603"/>
    </source>
</evidence>
<evidence type="ECO:0000256" key="3">
    <source>
        <dbReference type="ARBA" id="ARBA00022691"/>
    </source>
</evidence>
<dbReference type="Gene3D" id="1.10.8.10">
    <property type="entry name" value="DNA helicase RuvA subunit, C-terminal domain"/>
    <property type="match status" value="1"/>
</dbReference>
<dbReference type="NCBIfam" id="TIGR00536">
    <property type="entry name" value="hemK_fam"/>
    <property type="match status" value="1"/>
</dbReference>
<evidence type="ECO:0000256" key="5">
    <source>
        <dbReference type="HAMAP-Rule" id="MF_02126"/>
    </source>
</evidence>
<comment type="function">
    <text evidence="5">Methylates the class 1 translation termination release factors RF1/PrfA and RF2/PrfB on the glutamine residue of the universally conserved GGQ motif.</text>
</comment>
<dbReference type="InterPro" id="IPR040758">
    <property type="entry name" value="PrmC_N"/>
</dbReference>
<feature type="binding site" evidence="5">
    <location>
        <position position="195"/>
    </location>
    <ligand>
        <name>S-adenosyl-L-methionine</name>
        <dbReference type="ChEBI" id="CHEBI:59789"/>
    </ligand>
</feature>
<dbReference type="Pfam" id="PF17827">
    <property type="entry name" value="PrmC_N"/>
    <property type="match status" value="1"/>
</dbReference>
<evidence type="ECO:0000313" key="8">
    <source>
        <dbReference type="EMBL" id="MFD2833746.1"/>
    </source>
</evidence>
<feature type="binding site" evidence="5">
    <location>
        <begin position="129"/>
        <end position="133"/>
    </location>
    <ligand>
        <name>S-adenosyl-L-methionine</name>
        <dbReference type="ChEBI" id="CHEBI:59789"/>
    </ligand>
</feature>
<dbReference type="CDD" id="cd02440">
    <property type="entry name" value="AdoMet_MTases"/>
    <property type="match status" value="1"/>
</dbReference>
<dbReference type="GO" id="GO:0032259">
    <property type="term" value="P:methylation"/>
    <property type="evidence" value="ECO:0007669"/>
    <property type="project" value="UniProtKB-KW"/>
</dbReference>
<dbReference type="InterPro" id="IPR007848">
    <property type="entry name" value="Small_mtfrase_dom"/>
</dbReference>
<evidence type="ECO:0000313" key="9">
    <source>
        <dbReference type="Proteomes" id="UP001597438"/>
    </source>
</evidence>
<dbReference type="InterPro" id="IPR004556">
    <property type="entry name" value="HemK-like"/>
</dbReference>
<dbReference type="NCBIfam" id="TIGR03534">
    <property type="entry name" value="RF_mod_PrmC"/>
    <property type="match status" value="1"/>
</dbReference>
<dbReference type="SUPFAM" id="SSF53335">
    <property type="entry name" value="S-adenosyl-L-methionine-dependent methyltransferases"/>
    <property type="match status" value="1"/>
</dbReference>
<evidence type="ECO:0000256" key="4">
    <source>
        <dbReference type="ARBA" id="ARBA00048391"/>
    </source>
</evidence>
<comment type="caution">
    <text evidence="5">Lacks conserved residue(s) required for the propagation of feature annotation.</text>
</comment>
<dbReference type="Gene3D" id="3.40.50.150">
    <property type="entry name" value="Vaccinia Virus protein VP39"/>
    <property type="match status" value="1"/>
</dbReference>
<dbReference type="GO" id="GO:0102559">
    <property type="term" value="F:peptide chain release factor N(5)-glutamine methyltransferase activity"/>
    <property type="evidence" value="ECO:0007669"/>
    <property type="project" value="UniProtKB-EC"/>
</dbReference>
<dbReference type="HAMAP" id="MF_02126">
    <property type="entry name" value="RF_methyltr_PrmC"/>
    <property type="match status" value="1"/>
</dbReference>
<dbReference type="InterPro" id="IPR002052">
    <property type="entry name" value="DNA_methylase_N6_adenine_CS"/>
</dbReference>
<dbReference type="PANTHER" id="PTHR18895">
    <property type="entry name" value="HEMK METHYLTRANSFERASE"/>
    <property type="match status" value="1"/>
</dbReference>
<comment type="similarity">
    <text evidence="5">Belongs to the protein N5-glutamine methyltransferase family. PrmC subfamily.</text>
</comment>
<sequence>MAKNRYTFMLRDFRQKFQSNLELIFPTTEIDSFFFLLTESYLKKSRLDIALNPNFKISEAENALFENALNQLKKSVPIQYILGETEFFGLKFKVNDAVLIPRPETEELVEWILQDFKNSEKKLSVLDIGTGSGCIPIALAKKLASAELSAMDISENALEVARENARLNAVDVAFKLQNILETETLAEKFDIIVSNPPYVRELEKNEMSENVLKYEPKSALYVGDDDALIFYRKITKLAKNALKKNGVLYFEVNQYLGTETENLIQEFGFETQLKKDIFGNHRMIKATLKDESY</sequence>
<dbReference type="InterPro" id="IPR050320">
    <property type="entry name" value="N5-glutamine_MTase"/>
</dbReference>
<feature type="binding site" evidence="5">
    <location>
        <position position="152"/>
    </location>
    <ligand>
        <name>S-adenosyl-L-methionine</name>
        <dbReference type="ChEBI" id="CHEBI:59789"/>
    </ligand>
</feature>
<keyword evidence="9" id="KW-1185">Reference proteome</keyword>
<keyword evidence="3 5" id="KW-0949">S-adenosyl-L-methionine</keyword>
<keyword evidence="1 5" id="KW-0489">Methyltransferase</keyword>
<name>A0ABW5X428_9FLAO</name>